<feature type="region of interest" description="Disordered" evidence="1">
    <location>
        <begin position="441"/>
        <end position="487"/>
    </location>
</feature>
<comment type="caution">
    <text evidence="2">The sequence shown here is derived from an EMBL/GenBank/DDBJ whole genome shotgun (WGS) entry which is preliminary data.</text>
</comment>
<evidence type="ECO:0000313" key="3">
    <source>
        <dbReference type="Proteomes" id="UP000807342"/>
    </source>
</evidence>
<proteinExistence type="predicted"/>
<evidence type="ECO:0000256" key="1">
    <source>
        <dbReference type="SAM" id="MobiDB-lite"/>
    </source>
</evidence>
<dbReference type="Pfam" id="PF12013">
    <property type="entry name" value="OrsD"/>
    <property type="match status" value="1"/>
</dbReference>
<feature type="compositionally biased region" description="Basic and acidic residues" evidence="1">
    <location>
        <begin position="42"/>
        <end position="52"/>
    </location>
</feature>
<protein>
    <recommendedName>
        <fullName evidence="4">Helicase ATP-binding domain-containing protein</fullName>
    </recommendedName>
</protein>
<evidence type="ECO:0000313" key="2">
    <source>
        <dbReference type="EMBL" id="KAF9440876.1"/>
    </source>
</evidence>
<feature type="compositionally biased region" description="Acidic residues" evidence="1">
    <location>
        <begin position="459"/>
        <end position="473"/>
    </location>
</feature>
<name>A0A9P5WZV2_9AGAR</name>
<evidence type="ECO:0008006" key="4">
    <source>
        <dbReference type="Google" id="ProtNLM"/>
    </source>
</evidence>
<dbReference type="AlphaFoldDB" id="A0A9P5WZV2"/>
<feature type="region of interest" description="Disordered" evidence="1">
    <location>
        <begin position="1"/>
        <end position="52"/>
    </location>
</feature>
<dbReference type="Proteomes" id="UP000807342">
    <property type="component" value="Unassembled WGS sequence"/>
</dbReference>
<organism evidence="2 3">
    <name type="scientific">Macrolepiota fuliginosa MF-IS2</name>
    <dbReference type="NCBI Taxonomy" id="1400762"/>
    <lineage>
        <taxon>Eukaryota</taxon>
        <taxon>Fungi</taxon>
        <taxon>Dikarya</taxon>
        <taxon>Basidiomycota</taxon>
        <taxon>Agaricomycotina</taxon>
        <taxon>Agaricomycetes</taxon>
        <taxon>Agaricomycetidae</taxon>
        <taxon>Agaricales</taxon>
        <taxon>Agaricineae</taxon>
        <taxon>Agaricaceae</taxon>
        <taxon>Macrolepiota</taxon>
    </lineage>
</organism>
<sequence length="1191" mass="134351">MEIMKKHLRKCTHNGQQDAPANEEPVPSHTATAATTGNTPDRTTHPPENRTPLENELVEIAIVPKKQPQPQNALLQMPAQVDTVIGDVSGNGQSYKEPNAFRMAEPPLQTANAPRLGDTLYSQDVIETPLLREHALVINTTHQVLICIGCKAVVNPREVRLHFVDHHKGFKSRRTLQKELEDNILHQYPKLTNRPTLPTEPVDPVYGLNPPKPGYMQCTTCNHFYKDNAAFDDHRNCIYPKASTSKFHVQRFMNHNGSPWFPVNTSTPRPTSIRDPWSSYQQQAHNDDNTTRAQAGTENHRALHQFLHKERWIEHIKGHKNEDMINLTLYSSNDPTYGTLHKHITAFLLDMQNATHSDFYLRRRLGVRPAAEHDKTQHQHHKSVNPETLANYARIAAGFIAFIHRIITMPTAEYTFPIPPEIKHACSALISSLTPMLWDTEETAEEQEIGREDAPAYNSDDDSDIGEEDEDPVEEGRSRPTMRAEALSATSQEHLTTLLYHIYTQTASAELRGNFFTPITHYIVLSSIRKDQQWAPSTTITHNIAALLFTGRLILAWKVHNVIRKTNSTMSNAFATVEQYLHEDTQAPMPMLYLLKRGLASLTSAEQSSLYFNAPDLSGTSAFIDGEQLALKAIGDFHVQATKDISDEIDQLTFHLPQFEISQNETIHDEPRECKPGYSFISDRRNPWTQRPSLTQHILQTPDLFQKYAYIAPDKTVSWISTVVASTMEAIYKLQMKILCVIVLSYGEPARGTELASHVLANIPGGSIRNFFIIFNIAVLRASYNKTSSHQGSDRIICRFPYPELGQQFIRFLVYLRPLYLEWQRYLRPHMTHNAQHYLFAGLHYPITAHDISSALAAHTKPNLKIRLTLRSYRQYMAFMTSCNQDVFAAAVDTDTGVYEQFGHSADINAKHYGHDSRTPDGMNIKTFLTHARVSGVFHLLFGHPPTLLEQLESGKTHSAKLIATIMAIRHRALAPQQMPSTTQTSPHAAREQNHLDTIWTKMQAIIDESIAKSQAAIANIFTDSITIHQAPKLPTHNPIVVHPFILRKLREMYHNLPPNISFSNTQQAQVTQMMYEGERHIAYVSPTGSGKTTPVLISAKYLDKAKSTICLLPLVAMHIQYHHSSASFGIPAESWTTATSSLAPPTLIFATIDQLGFSLMKATSYSHMLTSALSWRSSSGSPQYQFQLSL</sequence>
<keyword evidence="3" id="KW-1185">Reference proteome</keyword>
<feature type="compositionally biased region" description="Basic residues" evidence="1">
    <location>
        <begin position="1"/>
        <end position="12"/>
    </location>
</feature>
<accession>A0A9P5WZV2</accession>
<gene>
    <name evidence="2" type="ORF">P691DRAFT_715436</name>
</gene>
<dbReference type="EMBL" id="MU152204">
    <property type="protein sequence ID" value="KAF9440876.1"/>
    <property type="molecule type" value="Genomic_DNA"/>
</dbReference>
<feature type="compositionally biased region" description="Polar residues" evidence="1">
    <location>
        <begin position="29"/>
        <end position="41"/>
    </location>
</feature>
<reference evidence="2" key="1">
    <citation type="submission" date="2020-11" db="EMBL/GenBank/DDBJ databases">
        <authorList>
            <consortium name="DOE Joint Genome Institute"/>
            <person name="Ahrendt S."/>
            <person name="Riley R."/>
            <person name="Andreopoulos W."/>
            <person name="Labutti K."/>
            <person name="Pangilinan J."/>
            <person name="Ruiz-Duenas F.J."/>
            <person name="Barrasa J.M."/>
            <person name="Sanchez-Garcia M."/>
            <person name="Camarero S."/>
            <person name="Miyauchi S."/>
            <person name="Serrano A."/>
            <person name="Linde D."/>
            <person name="Babiker R."/>
            <person name="Drula E."/>
            <person name="Ayuso-Fernandez I."/>
            <person name="Pacheco R."/>
            <person name="Padilla G."/>
            <person name="Ferreira P."/>
            <person name="Barriuso J."/>
            <person name="Kellner H."/>
            <person name="Castanera R."/>
            <person name="Alfaro M."/>
            <person name="Ramirez L."/>
            <person name="Pisabarro A.G."/>
            <person name="Kuo A."/>
            <person name="Tritt A."/>
            <person name="Lipzen A."/>
            <person name="He G."/>
            <person name="Yan M."/>
            <person name="Ng V."/>
            <person name="Cullen D."/>
            <person name="Martin F."/>
            <person name="Rosso M.-N."/>
            <person name="Henrissat B."/>
            <person name="Hibbett D."/>
            <person name="Martinez A.T."/>
            <person name="Grigoriev I.V."/>
        </authorList>
    </citation>
    <scope>NUCLEOTIDE SEQUENCE</scope>
    <source>
        <strain evidence="2">MF-IS2</strain>
    </source>
</reference>
<dbReference type="OrthoDB" id="2507344at2759"/>
<dbReference type="InterPro" id="IPR022698">
    <property type="entry name" value="OrsD"/>
</dbReference>
<dbReference type="SUPFAM" id="SSF52540">
    <property type="entry name" value="P-loop containing nucleoside triphosphate hydrolases"/>
    <property type="match status" value="1"/>
</dbReference>
<dbReference type="InterPro" id="IPR027417">
    <property type="entry name" value="P-loop_NTPase"/>
</dbReference>
<dbReference type="Gene3D" id="3.40.50.300">
    <property type="entry name" value="P-loop containing nucleotide triphosphate hydrolases"/>
    <property type="match status" value="1"/>
</dbReference>